<dbReference type="Pfam" id="PF11706">
    <property type="entry name" value="zf-CGNR"/>
    <property type="match status" value="1"/>
</dbReference>
<dbReference type="Proteomes" id="UP001440984">
    <property type="component" value="Unassembled WGS sequence"/>
</dbReference>
<dbReference type="SUPFAM" id="SSF160904">
    <property type="entry name" value="Jann2411-like"/>
    <property type="match status" value="1"/>
</dbReference>
<evidence type="ECO:0000259" key="1">
    <source>
        <dbReference type="Pfam" id="PF11706"/>
    </source>
</evidence>
<protein>
    <submittedName>
        <fullName evidence="2">ABATE domain-containing protein</fullName>
    </submittedName>
</protein>
<dbReference type="RefSeq" id="WP_348956530.1">
    <property type="nucleotide sequence ID" value="NZ_JBDZYD010000020.1"/>
</dbReference>
<name>A0ABV0LT31_9PSEU</name>
<organism evidence="2 3">
    <name type="scientific">Amycolatopsis melonis</name>
    <dbReference type="NCBI Taxonomy" id="3156488"/>
    <lineage>
        <taxon>Bacteria</taxon>
        <taxon>Bacillati</taxon>
        <taxon>Actinomycetota</taxon>
        <taxon>Actinomycetes</taxon>
        <taxon>Pseudonocardiales</taxon>
        <taxon>Pseudonocardiaceae</taxon>
        <taxon>Amycolatopsis</taxon>
    </lineage>
</organism>
<gene>
    <name evidence="2" type="ORF">ABJI51_40720</name>
</gene>
<dbReference type="PANTHER" id="PTHR35525">
    <property type="entry name" value="BLL6575 PROTEIN"/>
    <property type="match status" value="1"/>
</dbReference>
<dbReference type="InterPro" id="IPR023286">
    <property type="entry name" value="ABATE_dom_sf"/>
</dbReference>
<dbReference type="Gene3D" id="1.10.3300.10">
    <property type="entry name" value="Jann2411-like domain"/>
    <property type="match status" value="1"/>
</dbReference>
<evidence type="ECO:0000313" key="3">
    <source>
        <dbReference type="Proteomes" id="UP001440984"/>
    </source>
</evidence>
<comment type="caution">
    <text evidence="2">The sequence shown here is derived from an EMBL/GenBank/DDBJ whole genome shotgun (WGS) entry which is preliminary data.</text>
</comment>
<proteinExistence type="predicted"/>
<accession>A0ABV0LT31</accession>
<dbReference type="InterPro" id="IPR021005">
    <property type="entry name" value="Znf_CGNR"/>
</dbReference>
<dbReference type="InterPro" id="IPR010852">
    <property type="entry name" value="ABATE"/>
</dbReference>
<dbReference type="PANTHER" id="PTHR35525:SF3">
    <property type="entry name" value="BLL6575 PROTEIN"/>
    <property type="match status" value="1"/>
</dbReference>
<feature type="domain" description="Zinc finger CGNR" evidence="1">
    <location>
        <begin position="155"/>
        <end position="196"/>
    </location>
</feature>
<reference evidence="2 3" key="1">
    <citation type="submission" date="2024-05" db="EMBL/GenBank/DDBJ databases">
        <authorList>
            <person name="Zhao H."/>
            <person name="Xu Y."/>
            <person name="Lin S."/>
            <person name="Spain J.C."/>
            <person name="Zhou N.-Y."/>
        </authorList>
    </citation>
    <scope>NUCLEOTIDE SEQUENCE [LARGE SCALE GENOMIC DNA]</scope>
    <source>
        <strain evidence="2 3">NEAU-NG30</strain>
    </source>
</reference>
<sequence length="197" mass="21229">MTVDFIGGLVCLDFANTVGPRRSRPGQAAVDYLGGPADLIAWCERAGTIGTNRARLLLRRAERHPAEAAATLSRAVALREAIHAVFAAIADGEDPPAEALAGLQHAYAEAMAHAELVPTPEGLDWSWAASTDLDSLCRPIARSAVETALTADFGRIRKCPGHEGSCGWLFYDTSKNGSRRWCSMRACGTWEKTRRHG</sequence>
<dbReference type="EMBL" id="JBDZYD010000020">
    <property type="protein sequence ID" value="MEQ0565438.1"/>
    <property type="molecule type" value="Genomic_DNA"/>
</dbReference>
<evidence type="ECO:0000313" key="2">
    <source>
        <dbReference type="EMBL" id="MEQ0565438.1"/>
    </source>
</evidence>
<dbReference type="Pfam" id="PF07336">
    <property type="entry name" value="ABATE"/>
    <property type="match status" value="1"/>
</dbReference>
<keyword evidence="3" id="KW-1185">Reference proteome</keyword>